<evidence type="ECO:0000313" key="1">
    <source>
        <dbReference type="EMBL" id="DAD49472.1"/>
    </source>
</evidence>
<keyword evidence="2" id="KW-1185">Reference proteome</keyword>
<protein>
    <submittedName>
        <fullName evidence="1">Uncharacterized protein</fullName>
    </submittedName>
</protein>
<reference evidence="1 2" key="1">
    <citation type="journal article" date="2020" name="Mol. Biol. Evol.">
        <title>Distinct Expression and Methylation Patterns for Genes with Different Fates following a Single Whole-Genome Duplication in Flowering Plants.</title>
        <authorList>
            <person name="Shi T."/>
            <person name="Rahmani R.S."/>
            <person name="Gugger P.F."/>
            <person name="Wang M."/>
            <person name="Li H."/>
            <person name="Zhang Y."/>
            <person name="Li Z."/>
            <person name="Wang Q."/>
            <person name="Van de Peer Y."/>
            <person name="Marchal K."/>
            <person name="Chen J."/>
        </authorList>
    </citation>
    <scope>NUCLEOTIDE SEQUENCE [LARGE SCALE GENOMIC DNA]</scope>
    <source>
        <tissue evidence="1">Leaf</tissue>
    </source>
</reference>
<dbReference type="EMBL" id="DUZY01000174">
    <property type="protein sequence ID" value="DAD49472.1"/>
    <property type="molecule type" value="Genomic_DNA"/>
</dbReference>
<organism evidence="1 2">
    <name type="scientific">Nelumbo nucifera</name>
    <name type="common">Sacred lotus</name>
    <dbReference type="NCBI Taxonomy" id="4432"/>
    <lineage>
        <taxon>Eukaryota</taxon>
        <taxon>Viridiplantae</taxon>
        <taxon>Streptophyta</taxon>
        <taxon>Embryophyta</taxon>
        <taxon>Tracheophyta</taxon>
        <taxon>Spermatophyta</taxon>
        <taxon>Magnoliopsida</taxon>
        <taxon>Proteales</taxon>
        <taxon>Nelumbonaceae</taxon>
        <taxon>Nelumbo</taxon>
    </lineage>
</organism>
<name>A0A822ZW45_NELNU</name>
<proteinExistence type="predicted"/>
<comment type="caution">
    <text evidence="1">The sequence shown here is derived from an EMBL/GenBank/DDBJ whole genome shotgun (WGS) entry which is preliminary data.</text>
</comment>
<evidence type="ECO:0000313" key="2">
    <source>
        <dbReference type="Proteomes" id="UP000607653"/>
    </source>
</evidence>
<gene>
    <name evidence="1" type="ORF">HUJ06_032073</name>
</gene>
<dbReference type="Proteomes" id="UP000607653">
    <property type="component" value="Unassembled WGS sequence"/>
</dbReference>
<sequence length="43" mass="5667">MNEYEWKNWLKGHYQYDLSQTRWFRLVPQKWRNRVNQRRTIQI</sequence>
<dbReference type="AlphaFoldDB" id="A0A822ZW45"/>
<accession>A0A822ZW45</accession>